<evidence type="ECO:0000313" key="3">
    <source>
        <dbReference type="EMBL" id="KAJ3448771.1"/>
    </source>
</evidence>
<dbReference type="PANTHER" id="PTHR11102">
    <property type="entry name" value="SEL-1-LIKE PROTEIN"/>
    <property type="match status" value="1"/>
</dbReference>
<feature type="transmembrane region" description="Helical" evidence="2">
    <location>
        <begin position="701"/>
        <end position="719"/>
    </location>
</feature>
<keyword evidence="2" id="KW-0812">Transmembrane</keyword>
<proteinExistence type="inferred from homology"/>
<dbReference type="SMART" id="SM00671">
    <property type="entry name" value="SEL1"/>
    <property type="match status" value="10"/>
</dbReference>
<dbReference type="PANTHER" id="PTHR11102:SF147">
    <property type="entry name" value="SEL1L ADAPTOR SUBUNIT OF ERAD E3 UBIQUITIN LIGASE"/>
    <property type="match status" value="1"/>
</dbReference>
<keyword evidence="2" id="KW-0472">Membrane</keyword>
<dbReference type="Pfam" id="PF08238">
    <property type="entry name" value="Sel1"/>
    <property type="match status" value="12"/>
</dbReference>
<evidence type="ECO:0000256" key="2">
    <source>
        <dbReference type="SAM" id="Phobius"/>
    </source>
</evidence>
<sequence>MELRHFFYWTFLIFFSITTIYTFGLIGNWTASSQTRSNNTSKKNTTIKLPDDFYQVLESSNLASNNLLKPNDKAIELYENGSKLIESNTLTAIELLRKSGENGELRAWIKLGKIFEYGKGTAKIDNCLSEYYYRKCASYGEARCHTKLAFFLSTGKCQNKPDQSLSLLHLELAARSGDLIAQIQLGYRYYQGIGTLKSCEDAHKYYSNIALYVLFQLELLNANDTGIGSTKLPIVRIINSDSKLEPETQNNKRLIEFYEELSDRGDSQAQNIIGEIYLKGKGHHKQNFKKAFDYFALSASQGHLTAKVNLAKMYSKGLGVEQNYARAFELFVEASNSGDPNARYELGMMYLNGIGVIKNETLSKMYLEKAVYQGHIGAMFNLANMLRNGQGGKRDIITAFGWMERAAQLGYKLANYYLAEMYYQGDGTGKSCELSVKYYKKVVELGPWRGNFQKAFKSWESNNYFQSLIIYEHLAELGYEIAQHNAATIYEKFIKIEDMETILNGNLNFKTKSLNSNLKRKMLLFEKQNRALAYYYRSANLGSVENLNKIGDAYFFGKGVEKNSKIALKNYLSASEQRNARGSFSLGRLYEKGKGGISKDFLLAKRYYDLSLEQEPNSDFGMMLVYTKWGFNFCWNQPSKCFYEFITRRIKDAFDYNFKTYFIRKISKLRDHIKTTDPSSQNSKSSGNGDQTKNPLFKIDFEFLIIIFSIFIISTLLIIRHIKNTLNQRNNNRQRNR</sequence>
<keyword evidence="2" id="KW-1133">Transmembrane helix</keyword>
<dbReference type="InterPro" id="IPR050767">
    <property type="entry name" value="Sel1_AlgK"/>
</dbReference>
<gene>
    <name evidence="3" type="ORF">M0812_01255</name>
</gene>
<dbReference type="InterPro" id="IPR011990">
    <property type="entry name" value="TPR-like_helical_dom_sf"/>
</dbReference>
<organism evidence="3 4">
    <name type="scientific">Anaeramoeba flamelloides</name>
    <dbReference type="NCBI Taxonomy" id="1746091"/>
    <lineage>
        <taxon>Eukaryota</taxon>
        <taxon>Metamonada</taxon>
        <taxon>Anaeramoebidae</taxon>
        <taxon>Anaeramoeba</taxon>
    </lineage>
</organism>
<evidence type="ECO:0000313" key="4">
    <source>
        <dbReference type="Proteomes" id="UP001146793"/>
    </source>
</evidence>
<dbReference type="SUPFAM" id="SSF81901">
    <property type="entry name" value="HCP-like"/>
    <property type="match status" value="3"/>
</dbReference>
<dbReference type="Gene3D" id="1.25.40.10">
    <property type="entry name" value="Tetratricopeptide repeat domain"/>
    <property type="match status" value="2"/>
</dbReference>
<dbReference type="InterPro" id="IPR006597">
    <property type="entry name" value="Sel1-like"/>
</dbReference>
<evidence type="ECO:0000256" key="1">
    <source>
        <dbReference type="ARBA" id="ARBA00038101"/>
    </source>
</evidence>
<dbReference type="AlphaFoldDB" id="A0AAV8A3A9"/>
<comment type="similarity">
    <text evidence="1">Belongs to the sel-1 family.</text>
</comment>
<name>A0AAV8A3A9_9EUKA</name>
<accession>A0AAV8A3A9</accession>
<feature type="transmembrane region" description="Helical" evidence="2">
    <location>
        <begin position="7"/>
        <end position="29"/>
    </location>
</feature>
<comment type="caution">
    <text evidence="3">The sequence shown here is derived from an EMBL/GenBank/DDBJ whole genome shotgun (WGS) entry which is preliminary data.</text>
</comment>
<dbReference type="EMBL" id="JANTQA010000015">
    <property type="protein sequence ID" value="KAJ3448771.1"/>
    <property type="molecule type" value="Genomic_DNA"/>
</dbReference>
<protein>
    <submittedName>
        <fullName evidence="3">Sel-1-like protein</fullName>
    </submittedName>
</protein>
<reference evidence="3" key="1">
    <citation type="submission" date="2022-08" db="EMBL/GenBank/DDBJ databases">
        <title>Novel sulphate-reducing endosymbionts in the free-living metamonad Anaeramoeba.</title>
        <authorList>
            <person name="Jerlstrom-Hultqvist J."/>
            <person name="Cepicka I."/>
            <person name="Gallot-Lavallee L."/>
            <person name="Salas-Leiva D."/>
            <person name="Curtis B.A."/>
            <person name="Zahonova K."/>
            <person name="Pipaliya S."/>
            <person name="Dacks J."/>
            <person name="Roger A.J."/>
        </authorList>
    </citation>
    <scope>NUCLEOTIDE SEQUENCE</scope>
    <source>
        <strain evidence="3">Busselton2</strain>
    </source>
</reference>
<dbReference type="Proteomes" id="UP001146793">
    <property type="component" value="Unassembled WGS sequence"/>
</dbReference>